<protein>
    <recommendedName>
        <fullName evidence="1">UPF0246 protein OA50_03049</fullName>
    </recommendedName>
</protein>
<sequence length="261" mass="29256">MLVVISPAKRLDWAERTVEMTKPAFEEDAQRLAKTARNLSLKDLKGLMDLSDDLARLNRDRFRAFTDTPGPEDLRPAALAFAGDTYLGLEAGSLDPEEMTWAQDHLRILSGLYGVLRPLDAMQAYRLEMGSRLKTRRGGNLYDYWRDQIANALRAQAEALGTDVLVNCASQEYFGAVPEKPLKLRIITPQFMEDKPGGPKIVSFFAKRARGSMARYIIQRRLTDPDGLLDFDLGGYVYQPDMSEPDRPVFLRPAEAGAQSA</sequence>
<dbReference type="Proteomes" id="UP000030960">
    <property type="component" value="Unassembled WGS sequence"/>
</dbReference>
<keyword evidence="3" id="KW-1185">Reference proteome</keyword>
<dbReference type="Pfam" id="PF03883">
    <property type="entry name" value="H2O2_YaaD"/>
    <property type="match status" value="1"/>
</dbReference>
<dbReference type="NCBIfam" id="NF002542">
    <property type="entry name" value="PRK02101.1-3"/>
    <property type="match status" value="1"/>
</dbReference>
<dbReference type="AlphaFoldDB" id="A0A0B3SQ78"/>
<dbReference type="STRING" id="561184.SAMN05216376_10911"/>
<dbReference type="PANTHER" id="PTHR30283:SF4">
    <property type="entry name" value="PEROXIDE STRESS RESISTANCE PROTEIN YAAA"/>
    <property type="match status" value="1"/>
</dbReference>
<dbReference type="GO" id="GO:0033194">
    <property type="term" value="P:response to hydroperoxide"/>
    <property type="evidence" value="ECO:0007669"/>
    <property type="project" value="TreeGrafter"/>
</dbReference>
<gene>
    <name evidence="2" type="ORF">OA50_03049</name>
</gene>
<accession>A0A0B3SQ78</accession>
<dbReference type="GO" id="GO:0005829">
    <property type="term" value="C:cytosol"/>
    <property type="evidence" value="ECO:0007669"/>
    <property type="project" value="TreeGrafter"/>
</dbReference>
<dbReference type="RefSeq" id="WP_043143171.1">
    <property type="nucleotide sequence ID" value="NZ_JSUQ01000011.1"/>
</dbReference>
<proteinExistence type="inferred from homology"/>
<dbReference type="EMBL" id="JSUQ01000011">
    <property type="protein sequence ID" value="KHQ52574.1"/>
    <property type="molecule type" value="Genomic_DNA"/>
</dbReference>
<dbReference type="OrthoDB" id="9777133at2"/>
<comment type="similarity">
    <text evidence="1">Belongs to the UPF0246 family.</text>
</comment>
<evidence type="ECO:0000313" key="3">
    <source>
        <dbReference type="Proteomes" id="UP000030960"/>
    </source>
</evidence>
<dbReference type="InterPro" id="IPR005583">
    <property type="entry name" value="YaaA"/>
</dbReference>
<dbReference type="PATRIC" id="fig|1515334.3.peg.3068"/>
<organism evidence="2 3">
    <name type="scientific">Mameliella alba</name>
    <dbReference type="NCBI Taxonomy" id="561184"/>
    <lineage>
        <taxon>Bacteria</taxon>
        <taxon>Pseudomonadati</taxon>
        <taxon>Pseudomonadota</taxon>
        <taxon>Alphaproteobacteria</taxon>
        <taxon>Rhodobacterales</taxon>
        <taxon>Roseobacteraceae</taxon>
        <taxon>Mameliella</taxon>
    </lineage>
</organism>
<dbReference type="HAMAP" id="MF_00652">
    <property type="entry name" value="UPF0246"/>
    <property type="match status" value="1"/>
</dbReference>
<name>A0A0B3SQ78_9RHOB</name>
<reference evidence="2 3" key="1">
    <citation type="submission" date="2014-10" db="EMBL/GenBank/DDBJ databases">
        <title>Genome sequence of Ponticoccus sp. strain UMTAT08 isolated from clonal culture of toxic dinoflagellate Alexandrium tamiyavanichii.</title>
        <authorList>
            <person name="Gan H.Y."/>
            <person name="Muhd D.-D."/>
            <person name="Mohd Noor M.E."/>
            <person name="Yeong Y.S."/>
            <person name="Usup G."/>
        </authorList>
    </citation>
    <scope>NUCLEOTIDE SEQUENCE [LARGE SCALE GENOMIC DNA]</scope>
    <source>
        <strain evidence="2 3">UMTAT08</strain>
    </source>
</reference>
<evidence type="ECO:0000256" key="1">
    <source>
        <dbReference type="HAMAP-Rule" id="MF_00652"/>
    </source>
</evidence>
<evidence type="ECO:0000313" key="2">
    <source>
        <dbReference type="EMBL" id="KHQ52574.1"/>
    </source>
</evidence>
<comment type="caution">
    <text evidence="2">The sequence shown here is derived from an EMBL/GenBank/DDBJ whole genome shotgun (WGS) entry which is preliminary data.</text>
</comment>
<dbReference type="PANTHER" id="PTHR30283">
    <property type="entry name" value="PEROXIDE STRESS RESPONSE PROTEIN YAAA"/>
    <property type="match status" value="1"/>
</dbReference>